<sequence length="687" mass="77501">MVVRSDLSSNLPTMYEITSPGSETSPTAESFYGFANRLHPITAGGVQPPQFVMPQSYPQARSGYMAGAMARPNSAAAKRGGRRPKEYEEYDHVALSEEERDKRDKRRLRNKEAAARCRQRRLDLMGSLQNQVDQLKEDNKVKDSKIAELQLLKNELLAVVREHQCVLPESLRQSLDVDMSSTQQYMPRGGTNIMLPTEVAPFTHTEQSSAQTLLGRKRPASELIPELRQPPQPTSMPNNSSTLSLTSTAQTNILPRIHVKQEPTLYDVNGRDTQEEEMKRPTSLSFSEGVAATTASYGALSSSGVPITTPSNLLGADVNCRRMTIWHGGLFSELKRCSLRSQVCAEPNEYTDRHTFDATMIDANPCSAIRTIDDLPDTCILQILQLLNITELCHLRLVNRHLNRIIQRHHEVLAKKHIQGMTIYSLPNGELSFDMNFYNHPHFVDNDELDGTVSCGSVFEFSLKHMCLDSALRHVNLCDCLCIESARFDHALRHSLQRSFKGPLRRMEFIDCTINIRYDEFVAFIRRLRVNELALLLCELEDAQLIGDDLFNNNTQLDFVAIQFGVLQDLPLLTNDTLRHWSAGMTWPSSLLLHNVKSCFDIVGIGLMIESYFLYCYRREDGGHSCGNLPILWNFGTVDTEINEALITLRSLGDRALILESEANKLAVIVRFSPDSPPLHVRLQCKK</sequence>
<keyword evidence="4" id="KW-0175">Coiled coil</keyword>
<evidence type="ECO:0000256" key="3">
    <source>
        <dbReference type="ARBA" id="ARBA00023163"/>
    </source>
</evidence>
<feature type="compositionally biased region" description="Polar residues" evidence="5">
    <location>
        <begin position="1"/>
        <end position="12"/>
    </location>
</feature>
<evidence type="ECO:0000256" key="4">
    <source>
        <dbReference type="SAM" id="Coils"/>
    </source>
</evidence>
<dbReference type="Gene3D" id="1.20.5.170">
    <property type="match status" value="1"/>
</dbReference>
<evidence type="ECO:0000313" key="8">
    <source>
        <dbReference type="Proteomes" id="UP000887569"/>
    </source>
</evidence>
<dbReference type="PROSITE" id="PS50217">
    <property type="entry name" value="BZIP"/>
    <property type="match status" value="1"/>
</dbReference>
<dbReference type="SMART" id="SM00338">
    <property type="entry name" value="BRLZ"/>
    <property type="match status" value="1"/>
</dbReference>
<evidence type="ECO:0000259" key="7">
    <source>
        <dbReference type="PROSITE" id="PS50217"/>
    </source>
</evidence>
<keyword evidence="3" id="KW-0804">Transcription</keyword>
<reference evidence="9" key="1">
    <citation type="submission" date="2022-11" db="UniProtKB">
        <authorList>
            <consortium name="WormBaseParasite"/>
        </authorList>
    </citation>
    <scope>IDENTIFICATION</scope>
</reference>
<dbReference type="SUPFAM" id="SSF57959">
    <property type="entry name" value="Leucine zipper domain"/>
    <property type="match status" value="1"/>
</dbReference>
<dbReference type="InterPro" id="IPR036047">
    <property type="entry name" value="F-box-like_dom_sf"/>
</dbReference>
<evidence type="ECO:0000256" key="2">
    <source>
        <dbReference type="ARBA" id="ARBA00023125"/>
    </source>
</evidence>
<dbReference type="PANTHER" id="PTHR23351:SF24">
    <property type="entry name" value="ACTIVATING TRANSCRIPTION FACTOR 3-RELATED"/>
    <property type="match status" value="1"/>
</dbReference>
<dbReference type="SUPFAM" id="SSF81383">
    <property type="entry name" value="F-box domain"/>
    <property type="match status" value="1"/>
</dbReference>
<keyword evidence="8" id="KW-1185">Reference proteome</keyword>
<dbReference type="InterPro" id="IPR004827">
    <property type="entry name" value="bZIP"/>
</dbReference>
<keyword evidence="1" id="KW-0805">Transcription regulation</keyword>
<dbReference type="Pfam" id="PF00646">
    <property type="entry name" value="F-box"/>
    <property type="match status" value="1"/>
</dbReference>
<dbReference type="CDD" id="cd09917">
    <property type="entry name" value="F-box_SF"/>
    <property type="match status" value="1"/>
</dbReference>
<evidence type="ECO:0000256" key="5">
    <source>
        <dbReference type="SAM" id="MobiDB-lite"/>
    </source>
</evidence>
<dbReference type="PROSITE" id="PS00036">
    <property type="entry name" value="BZIP_BASIC"/>
    <property type="match status" value="1"/>
</dbReference>
<dbReference type="Gene3D" id="1.20.1280.50">
    <property type="match status" value="1"/>
</dbReference>
<dbReference type="InterPro" id="IPR000837">
    <property type="entry name" value="AP-1"/>
</dbReference>
<feature type="coiled-coil region" evidence="4">
    <location>
        <begin position="125"/>
        <end position="152"/>
    </location>
</feature>
<dbReference type="InterPro" id="IPR001810">
    <property type="entry name" value="F-box_dom"/>
</dbReference>
<dbReference type="GO" id="GO:0000978">
    <property type="term" value="F:RNA polymerase II cis-regulatory region sequence-specific DNA binding"/>
    <property type="evidence" value="ECO:0007669"/>
    <property type="project" value="TreeGrafter"/>
</dbReference>
<dbReference type="PANTHER" id="PTHR23351">
    <property type="entry name" value="FOS TRANSCRIPTION FACTOR-RELATED"/>
    <property type="match status" value="1"/>
</dbReference>
<keyword evidence="2" id="KW-0238">DNA-binding</keyword>
<feature type="region of interest" description="Disordered" evidence="5">
    <location>
        <begin position="1"/>
        <end position="26"/>
    </location>
</feature>
<dbReference type="SMART" id="SM00256">
    <property type="entry name" value="FBOX"/>
    <property type="match status" value="1"/>
</dbReference>
<dbReference type="GO" id="GO:0000981">
    <property type="term" value="F:DNA-binding transcription factor activity, RNA polymerase II-specific"/>
    <property type="evidence" value="ECO:0007669"/>
    <property type="project" value="TreeGrafter"/>
</dbReference>
<dbReference type="Pfam" id="PF00170">
    <property type="entry name" value="bZIP_1"/>
    <property type="match status" value="1"/>
</dbReference>
<organism evidence="8 9">
    <name type="scientific">Parascaris univalens</name>
    <name type="common">Nematode worm</name>
    <dbReference type="NCBI Taxonomy" id="6257"/>
    <lineage>
        <taxon>Eukaryota</taxon>
        <taxon>Metazoa</taxon>
        <taxon>Ecdysozoa</taxon>
        <taxon>Nematoda</taxon>
        <taxon>Chromadorea</taxon>
        <taxon>Rhabditida</taxon>
        <taxon>Spirurina</taxon>
        <taxon>Ascaridomorpha</taxon>
        <taxon>Ascaridoidea</taxon>
        <taxon>Ascarididae</taxon>
        <taxon>Parascaris</taxon>
    </lineage>
</organism>
<dbReference type="PRINTS" id="PR00042">
    <property type="entry name" value="LEUZIPPRFOS"/>
</dbReference>
<feature type="domain" description="F-box" evidence="6">
    <location>
        <begin position="369"/>
        <end position="416"/>
    </location>
</feature>
<dbReference type="Proteomes" id="UP000887569">
    <property type="component" value="Unplaced"/>
</dbReference>
<proteinExistence type="predicted"/>
<accession>A0A915AS11</accession>
<dbReference type="AlphaFoldDB" id="A0A915AS11"/>
<feature type="domain" description="BZIP" evidence="7">
    <location>
        <begin position="100"/>
        <end position="163"/>
    </location>
</feature>
<dbReference type="WBParaSite" id="PgR013_g146_t01">
    <property type="protein sequence ID" value="PgR013_g146_t01"/>
    <property type="gene ID" value="PgR013_g146"/>
</dbReference>
<evidence type="ECO:0000259" key="6">
    <source>
        <dbReference type="PROSITE" id="PS50181"/>
    </source>
</evidence>
<dbReference type="InterPro" id="IPR046347">
    <property type="entry name" value="bZIP_sf"/>
</dbReference>
<evidence type="ECO:0000256" key="1">
    <source>
        <dbReference type="ARBA" id="ARBA00023015"/>
    </source>
</evidence>
<evidence type="ECO:0000313" key="9">
    <source>
        <dbReference type="WBParaSite" id="PgR013_g146_t01"/>
    </source>
</evidence>
<name>A0A915AS11_PARUN</name>
<dbReference type="PROSITE" id="PS50181">
    <property type="entry name" value="FBOX"/>
    <property type="match status" value="1"/>
</dbReference>
<protein>
    <submittedName>
        <fullName evidence="9">F-box domain-containing protein</fullName>
    </submittedName>
</protein>
<dbReference type="GO" id="GO:0005634">
    <property type="term" value="C:nucleus"/>
    <property type="evidence" value="ECO:0007669"/>
    <property type="project" value="TreeGrafter"/>
</dbReference>
<dbReference type="CDD" id="cd14699">
    <property type="entry name" value="bZIP_Fos_like"/>
    <property type="match status" value="1"/>
</dbReference>